<feature type="region of interest" description="Disordered" evidence="2">
    <location>
        <begin position="778"/>
        <end position="823"/>
    </location>
</feature>
<feature type="compositionally biased region" description="Polar residues" evidence="2">
    <location>
        <begin position="1763"/>
        <end position="1786"/>
    </location>
</feature>
<proteinExistence type="predicted"/>
<dbReference type="EMBL" id="VDLU01000002">
    <property type="protein sequence ID" value="TNJ29050.1"/>
    <property type="molecule type" value="Genomic_DNA"/>
</dbReference>
<dbReference type="GO" id="GO:0051015">
    <property type="term" value="F:actin filament binding"/>
    <property type="evidence" value="ECO:0007669"/>
    <property type="project" value="TreeGrafter"/>
</dbReference>
<keyword evidence="1" id="KW-0175">Coiled coil</keyword>
<feature type="compositionally biased region" description="Polar residues" evidence="2">
    <location>
        <begin position="563"/>
        <end position="575"/>
    </location>
</feature>
<evidence type="ECO:0000313" key="3">
    <source>
        <dbReference type="EMBL" id="TNJ29050.1"/>
    </source>
</evidence>
<feature type="region of interest" description="Disordered" evidence="2">
    <location>
        <begin position="1447"/>
        <end position="1475"/>
    </location>
</feature>
<reference evidence="3 4" key="1">
    <citation type="submission" date="2019-05" db="EMBL/GenBank/DDBJ databases">
        <title>The compact genome of Giardia muris reveals important steps in the evolution of intestinal protozoan parasites.</title>
        <authorList>
            <person name="Xu F."/>
            <person name="Jimenez-Gonzalez A."/>
            <person name="Einarsson E."/>
            <person name="Astvaldsson A."/>
            <person name="Peirasmaki D."/>
            <person name="Eckmann L."/>
            <person name="Andersson J.O."/>
            <person name="Svard S.G."/>
            <person name="Jerlstrom-Hultqvist J."/>
        </authorList>
    </citation>
    <scope>NUCLEOTIDE SEQUENCE [LARGE SCALE GENOMIC DNA]</scope>
    <source>
        <strain evidence="3 4">Roberts-Thomson</strain>
    </source>
</reference>
<protein>
    <submittedName>
        <fullName evidence="3">Putative Spindle pole protein</fullName>
    </submittedName>
</protein>
<feature type="region of interest" description="Disordered" evidence="2">
    <location>
        <begin position="1008"/>
        <end position="1033"/>
    </location>
</feature>
<evidence type="ECO:0000256" key="1">
    <source>
        <dbReference type="SAM" id="Coils"/>
    </source>
</evidence>
<evidence type="ECO:0000313" key="4">
    <source>
        <dbReference type="Proteomes" id="UP000315496"/>
    </source>
</evidence>
<dbReference type="OrthoDB" id="10257338at2759"/>
<feature type="region of interest" description="Disordered" evidence="2">
    <location>
        <begin position="1698"/>
        <end position="1786"/>
    </location>
</feature>
<keyword evidence="4" id="KW-1185">Reference proteome</keyword>
<organism evidence="3 4">
    <name type="scientific">Giardia muris</name>
    <dbReference type="NCBI Taxonomy" id="5742"/>
    <lineage>
        <taxon>Eukaryota</taxon>
        <taxon>Metamonada</taxon>
        <taxon>Diplomonadida</taxon>
        <taxon>Hexamitidae</taxon>
        <taxon>Giardiinae</taxon>
        <taxon>Giardia</taxon>
    </lineage>
</organism>
<feature type="compositionally biased region" description="Basic and acidic residues" evidence="2">
    <location>
        <begin position="473"/>
        <end position="489"/>
    </location>
</feature>
<feature type="coiled-coil region" evidence="1">
    <location>
        <begin position="849"/>
        <end position="879"/>
    </location>
</feature>
<gene>
    <name evidence="3" type="ORF">GMRT_14555</name>
</gene>
<feature type="region of interest" description="Disordered" evidence="2">
    <location>
        <begin position="437"/>
        <end position="492"/>
    </location>
</feature>
<feature type="compositionally biased region" description="Basic and acidic residues" evidence="2">
    <location>
        <begin position="447"/>
        <end position="464"/>
    </location>
</feature>
<feature type="region of interest" description="Disordered" evidence="2">
    <location>
        <begin position="549"/>
        <end position="575"/>
    </location>
</feature>
<feature type="region of interest" description="Disordered" evidence="2">
    <location>
        <begin position="307"/>
        <end position="331"/>
    </location>
</feature>
<dbReference type="GO" id="GO:0016460">
    <property type="term" value="C:myosin II complex"/>
    <property type="evidence" value="ECO:0007669"/>
    <property type="project" value="TreeGrafter"/>
</dbReference>
<dbReference type="VEuPathDB" id="GiardiaDB:GMRT_14555"/>
<dbReference type="Proteomes" id="UP000315496">
    <property type="component" value="Chromosome 2"/>
</dbReference>
<feature type="region of interest" description="Disordered" evidence="2">
    <location>
        <begin position="1147"/>
        <end position="1169"/>
    </location>
</feature>
<accession>A0A4Z1STH1</accession>
<dbReference type="PANTHER" id="PTHR45615">
    <property type="entry name" value="MYOSIN HEAVY CHAIN, NON-MUSCLE"/>
    <property type="match status" value="1"/>
</dbReference>
<dbReference type="GO" id="GO:0005737">
    <property type="term" value="C:cytoplasm"/>
    <property type="evidence" value="ECO:0007669"/>
    <property type="project" value="TreeGrafter"/>
</dbReference>
<feature type="region of interest" description="Disordered" evidence="2">
    <location>
        <begin position="1"/>
        <end position="43"/>
    </location>
</feature>
<dbReference type="GO" id="GO:0032982">
    <property type="term" value="C:myosin filament"/>
    <property type="evidence" value="ECO:0007669"/>
    <property type="project" value="TreeGrafter"/>
</dbReference>
<feature type="compositionally biased region" description="Polar residues" evidence="2">
    <location>
        <begin position="1719"/>
        <end position="1730"/>
    </location>
</feature>
<dbReference type="PANTHER" id="PTHR45615:SF40">
    <property type="entry name" value="MYOSIN HEAVY CHAIN, NON-MUSCLE"/>
    <property type="match status" value="1"/>
</dbReference>
<feature type="compositionally biased region" description="Polar residues" evidence="2">
    <location>
        <begin position="935"/>
        <end position="959"/>
    </location>
</feature>
<dbReference type="Gene3D" id="1.10.287.1490">
    <property type="match status" value="1"/>
</dbReference>
<sequence length="1786" mass="199285">MQGPKSESAPDEGADKALGDVPITVGAMDGIRSPSGSFATQSESKDLRLSGLQASDFIIEANTAQATLRDSYAPQGLGSLLPLSSLGKDSSGTSLKSEQIRELLIDDTSSRVELTDGERTGSLYGMLLPDTRRAVKKLIQSTHYLVASCTDRSIEKLRSDIAGRKLFVMFEKDLDCNPRYDHLAPKNTLPIFDPFIQHAREDISATLLPRLYHEIERSVAEILEDDLRRKKTITEEMSHVQSLYARAMRQLECLEEQFGKMVTMNAVERQRFLQEITTLKEQFNWKNRLAPNTDNIAYKPDYLEGEQPRRLSTADSAQPAPVKTPKHMKTARMTEDAIRNLSDAERRLLEKQNRLRELMDQCKLLDSEIADWERKLQDAFARRAKIDELRAQIADLDKALQDAQDELSLKMEEARQRRAQLEAELAELEEKNKQLEVQVTTAQKKSLSTEKKKKEEGAGLEKKIPPKPTQAGTKEKPGKDTGKKDKDASDAANNKLISDLRRQIEDLKAQLRVKQEELDDARAQVAARNAEVDAARRRAEELAAALRNEKGRHEDSFTEEEVNMSTSVPVNVDSPSLSLDSRLQKELADKDAELRDLQAQLEIMREHLAAARRMLDSRGCMQSMTDHGVQLDAIETLSRGCGPDVYIEAAYRKEIDAIYQEDATSLDWDRELLNRDSDPSMVINRELVQKARDLLRFSIDLNKLRSEALSKGVLQTTDEVKDKINELRITTLDFLKEPELAGLFDQLKDKASEHPTPSPRQLVLKYDFGCEVRRGRDASDISRSNTRINDDDDDKEPSSDEGHTSSLKKGSISISSPSSRRQKQFQITYDSHISLERSDDVFQRLYDMAQEIRERNELLRKSQQEATRAKEAARQAVKKQLSETICDAMGSAIQIVGANGLNDKQFGELRDVLQNTWDNVSGAVDSTERQETPKDTLNASLRRSTTSNEQSMDVDTTPTLKKKKSRNVIESKRRNMRRGASITQSHIAREAVTPKDIPILIQETKIFSDRATSESSQRPSTPDTMTSSQLTGPLLTSQELKEMVSSRPPKTADTAIQVTRESPVRKSVQGRHFLFDAEGNAIGFLTDKGAVVFYGKLSHYSRGPDTTDSQSQMIEPAPEDTASESLIFSRDASFETVIEETVGVVAPKPKQKQKSKEQTKAQKTQSVQSMISSDVVATQTDESAFPSRSSVINYKDMPLADTTIGMSAYHLDTANPTELESMEAPDDMQDSEEPTGAAYDRWRRSVASLGDASYQLQDTTHKACPPCTVNYPHDEPVISGDVIAEDGYLGVIQLGDESIEVVSFLSNNDSPAVSDLPPDISIDSPAAPEKTLQESGILQVQTPAEGRPYSCRAQNPEIGDVLLERESIRIERAIRRRLSRAYSHRIRPDSHPSLVLHATDSLKERCNKIALYARILGGCLDDSNVIALANNKRLLNRLQEISRRLSPAREHRLPTSALSTAVPSPAPTKPATPGTVLRYAPQEYNLEDIAGPEAQRLLNRQGQTAGKNRHTISGTILSTDGTEHTRLISSFADVMRRRSEVFVVKNLDRFQVSRDSESALEPGIFEETRSQRLFSLSRSMPSNSAGLKSTDIPLYYTYLKNHETDDPTNLMHPSTTLVAQCYVNNIDEHTMTLASKGQTSLPPFSTLHDSLGQPLIFNDRFVDNTDTVHMFNMHKDGWPAQPKLTEPVHQLALVRMRNPKSRARRTEGVPRLIGKPIVESSTTRDGTLSKQVPKALPNNQVHRSSSGQKLLVVSAAPDEDSRTSAQPGSRATGSSGNQPLSLQDLQ</sequence>
<feature type="coiled-coil region" evidence="1">
    <location>
        <begin position="580"/>
        <end position="614"/>
    </location>
</feature>
<dbReference type="GO" id="GO:0000146">
    <property type="term" value="F:microfilament motor activity"/>
    <property type="evidence" value="ECO:0007669"/>
    <property type="project" value="TreeGrafter"/>
</dbReference>
<feature type="compositionally biased region" description="Polar residues" evidence="2">
    <location>
        <begin position="1737"/>
        <end position="1748"/>
    </location>
</feature>
<comment type="caution">
    <text evidence="3">The sequence shown here is derived from an EMBL/GenBank/DDBJ whole genome shotgun (WGS) entry which is preliminary data.</text>
</comment>
<name>A0A4Z1STH1_GIAMU</name>
<evidence type="ECO:0000256" key="2">
    <source>
        <dbReference type="SAM" id="MobiDB-lite"/>
    </source>
</evidence>
<feature type="compositionally biased region" description="Low complexity" evidence="2">
    <location>
        <begin position="805"/>
        <end position="819"/>
    </location>
</feature>
<feature type="compositionally biased region" description="Polar residues" evidence="2">
    <location>
        <begin position="1013"/>
        <end position="1033"/>
    </location>
</feature>
<feature type="region of interest" description="Disordered" evidence="2">
    <location>
        <begin position="923"/>
        <end position="970"/>
    </location>
</feature>